<dbReference type="EMBL" id="UINC01195067">
    <property type="protein sequence ID" value="SVE11465.1"/>
    <property type="molecule type" value="Genomic_DNA"/>
</dbReference>
<protein>
    <submittedName>
        <fullName evidence="1">Uncharacterized protein</fullName>
    </submittedName>
</protein>
<organism evidence="1">
    <name type="scientific">marine metagenome</name>
    <dbReference type="NCBI Taxonomy" id="408172"/>
    <lineage>
        <taxon>unclassified sequences</taxon>
        <taxon>metagenomes</taxon>
        <taxon>ecological metagenomes</taxon>
    </lineage>
</organism>
<accession>A0A383AWA9</accession>
<reference evidence="1" key="1">
    <citation type="submission" date="2018-05" db="EMBL/GenBank/DDBJ databases">
        <authorList>
            <person name="Lanie J.A."/>
            <person name="Ng W.-L."/>
            <person name="Kazmierczak K.M."/>
            <person name="Andrzejewski T.M."/>
            <person name="Davidsen T.M."/>
            <person name="Wayne K.J."/>
            <person name="Tettelin H."/>
            <person name="Glass J.I."/>
            <person name="Rusch D."/>
            <person name="Podicherti R."/>
            <person name="Tsui H.-C.T."/>
            <person name="Winkler M.E."/>
        </authorList>
    </citation>
    <scope>NUCLEOTIDE SEQUENCE</scope>
</reference>
<gene>
    <name evidence="1" type="ORF">METZ01_LOCUS464319</name>
</gene>
<sequence>MTSKDNDSPERHIRSIQRAVLNLESAIQKLQQDNTSGRLSAPRSELLEQIYTLGVVEQRRLFEMLDQRDINHTWIGAQVGSNYLDMWHSPDGRTFYRATERSVRDLQLGQLASVATYASLSESAFYDDWQCEGDSSYDRL</sequence>
<dbReference type="AlphaFoldDB" id="A0A383AWA9"/>
<name>A0A383AWA9_9ZZZZ</name>
<evidence type="ECO:0000313" key="1">
    <source>
        <dbReference type="EMBL" id="SVE11465.1"/>
    </source>
</evidence>
<proteinExistence type="predicted"/>